<comment type="caution">
    <text evidence="1">The sequence shown here is derived from an EMBL/GenBank/DDBJ whole genome shotgun (WGS) entry which is preliminary data.</text>
</comment>
<gene>
    <name evidence="1" type="ORF">CEXT_355571</name>
</gene>
<accession>A0AAV4RF33</accession>
<protein>
    <submittedName>
        <fullName evidence="1">Uncharacterized protein</fullName>
    </submittedName>
</protein>
<evidence type="ECO:0000313" key="2">
    <source>
        <dbReference type="Proteomes" id="UP001054945"/>
    </source>
</evidence>
<dbReference type="Proteomes" id="UP001054945">
    <property type="component" value="Unassembled WGS sequence"/>
</dbReference>
<organism evidence="1 2">
    <name type="scientific">Caerostris extrusa</name>
    <name type="common">Bark spider</name>
    <name type="synonym">Caerostris bankana</name>
    <dbReference type="NCBI Taxonomy" id="172846"/>
    <lineage>
        <taxon>Eukaryota</taxon>
        <taxon>Metazoa</taxon>
        <taxon>Ecdysozoa</taxon>
        <taxon>Arthropoda</taxon>
        <taxon>Chelicerata</taxon>
        <taxon>Arachnida</taxon>
        <taxon>Araneae</taxon>
        <taxon>Araneomorphae</taxon>
        <taxon>Entelegynae</taxon>
        <taxon>Araneoidea</taxon>
        <taxon>Araneidae</taxon>
        <taxon>Caerostris</taxon>
    </lineage>
</organism>
<dbReference type="AlphaFoldDB" id="A0AAV4RF33"/>
<name>A0AAV4RF33_CAEEX</name>
<proteinExistence type="predicted"/>
<dbReference type="EMBL" id="BPLR01007903">
    <property type="protein sequence ID" value="GIY20539.1"/>
    <property type="molecule type" value="Genomic_DNA"/>
</dbReference>
<evidence type="ECO:0000313" key="1">
    <source>
        <dbReference type="EMBL" id="GIY20539.1"/>
    </source>
</evidence>
<reference evidence="1 2" key="1">
    <citation type="submission" date="2021-06" db="EMBL/GenBank/DDBJ databases">
        <title>Caerostris extrusa draft genome.</title>
        <authorList>
            <person name="Kono N."/>
            <person name="Arakawa K."/>
        </authorList>
    </citation>
    <scope>NUCLEOTIDE SEQUENCE [LARGE SCALE GENOMIC DNA]</scope>
</reference>
<keyword evidence="2" id="KW-1185">Reference proteome</keyword>
<sequence>MRDPHDPDLEFHDDMLCEGYANVGSIWRLTMSIHNQVPKGFMIKKEYGYRPYICDPHDPDLRIHDDML</sequence>